<dbReference type="Proteomes" id="UP000010422">
    <property type="component" value="Unassembled WGS sequence"/>
</dbReference>
<dbReference type="PROSITE" id="PS50053">
    <property type="entry name" value="UBIQUITIN_2"/>
    <property type="match status" value="1"/>
</dbReference>
<name>L0PE49_PNEJI</name>
<reference evidence="2 3" key="1">
    <citation type="journal article" date="2012" name="MBio">
        <title>De novo assembly of the Pneumocystis jirovecii genome from a single bronchoalveolar lavage fluid specimen from a patient.</title>
        <authorList>
            <person name="Cisse O.H."/>
            <person name="Pagni M."/>
            <person name="Hauser P.M."/>
        </authorList>
    </citation>
    <scope>NUCLEOTIDE SEQUENCE [LARGE SCALE GENOMIC DNA]</scope>
    <source>
        <strain evidence="2 3">SE8</strain>
    </source>
</reference>
<dbReference type="InParanoid" id="L0PE49"/>
<dbReference type="VEuPathDB" id="FungiDB:PNEJI1_000649"/>
<evidence type="ECO:0000259" key="1">
    <source>
        <dbReference type="PROSITE" id="PS50053"/>
    </source>
</evidence>
<evidence type="ECO:0000313" key="2">
    <source>
        <dbReference type="EMBL" id="CCJ30497.1"/>
    </source>
</evidence>
<proteinExistence type="predicted"/>
<accession>L0PE49</accession>
<gene>
    <name evidence="2" type="ORF">PNEJI1_000649</name>
</gene>
<comment type="caution">
    <text evidence="2">The sequence shown here is derived from an EMBL/GenBank/DDBJ whole genome shotgun (WGS) entry which is preliminary data.</text>
</comment>
<dbReference type="EMBL" id="CAKM01000253">
    <property type="protein sequence ID" value="CCJ30497.1"/>
    <property type="molecule type" value="Genomic_DNA"/>
</dbReference>
<dbReference type="Pfam" id="PF00240">
    <property type="entry name" value="ubiquitin"/>
    <property type="match status" value="1"/>
</dbReference>
<sequence>MEAEKCFARSFLQQLEQKPVKFSEEFIAPLSRLDIVPQELNLPEINLPQWDGLNELRIEEQIDITIKTLRGPKKTTNIKARHSDTIYCIKKSVSNAFNVDLSQIRLLNKGKVLMDTKLVSDILESNQTKALLQLMIMEKKVPAEKTQISCKITEPTTTTQNETVQLLKLDTSFWEDLKAFLSTKLDTYANTKT</sequence>
<organism evidence="3">
    <name type="scientific">Pneumocystis jirovecii</name>
    <name type="common">Human pneumocystis pneumonia agent</name>
    <dbReference type="NCBI Taxonomy" id="42068"/>
    <lineage>
        <taxon>Eukaryota</taxon>
        <taxon>Fungi</taxon>
        <taxon>Dikarya</taxon>
        <taxon>Ascomycota</taxon>
        <taxon>Taphrinomycotina</taxon>
        <taxon>Pneumocystomycetes</taxon>
        <taxon>Pneumocystaceae</taxon>
        <taxon>Pneumocystis</taxon>
    </lineage>
</organism>
<dbReference type="InterPro" id="IPR000626">
    <property type="entry name" value="Ubiquitin-like_dom"/>
</dbReference>
<dbReference type="AlphaFoldDB" id="L0PE49"/>
<evidence type="ECO:0000313" key="3">
    <source>
        <dbReference type="Proteomes" id="UP000010422"/>
    </source>
</evidence>
<feature type="domain" description="Ubiquitin-like" evidence="1">
    <location>
        <begin position="62"/>
        <end position="121"/>
    </location>
</feature>
<protein>
    <recommendedName>
        <fullName evidence="1">Ubiquitin-like domain-containing protein</fullName>
    </recommendedName>
</protein>
<dbReference type="Gene3D" id="3.10.20.90">
    <property type="entry name" value="Phosphatidylinositol 3-kinase Catalytic Subunit, Chain A, domain 1"/>
    <property type="match status" value="1"/>
</dbReference>
<dbReference type="SUPFAM" id="SSF54236">
    <property type="entry name" value="Ubiquitin-like"/>
    <property type="match status" value="1"/>
</dbReference>
<dbReference type="InterPro" id="IPR029071">
    <property type="entry name" value="Ubiquitin-like_domsf"/>
</dbReference>